<evidence type="ECO:0000256" key="1">
    <source>
        <dbReference type="SAM" id="Phobius"/>
    </source>
</evidence>
<keyword evidence="1" id="KW-0812">Transmembrane</keyword>
<protein>
    <recommendedName>
        <fullName evidence="4">PH domain-containing protein</fullName>
    </recommendedName>
</protein>
<dbReference type="RefSeq" id="WP_190247866.1">
    <property type="nucleotide sequence ID" value="NZ_BMPI01000002.1"/>
</dbReference>
<feature type="transmembrane region" description="Helical" evidence="1">
    <location>
        <begin position="55"/>
        <end position="81"/>
    </location>
</feature>
<keyword evidence="1" id="KW-1133">Transmembrane helix</keyword>
<feature type="transmembrane region" description="Helical" evidence="1">
    <location>
        <begin position="16"/>
        <end position="35"/>
    </location>
</feature>
<keyword evidence="3" id="KW-1185">Reference proteome</keyword>
<sequence>MVRLRRDRALLRTHGFVFALIALLVALAVTGIVFSGSYLSGGGPAWMDLGLKTLAWLWIVLAAVSLLVAAAVFALFVLPWLSGRTELTDRGIVLRWRDRAETLPWIDVAELRAIPASGGHLYAVRMETGTTPRRVGRGWVGGTKEAYLGWHEGADTPVAAVARPSLGIKYHGAAR</sequence>
<evidence type="ECO:0000313" key="2">
    <source>
        <dbReference type="EMBL" id="GGM05554.1"/>
    </source>
</evidence>
<reference evidence="2" key="2">
    <citation type="submission" date="2020-09" db="EMBL/GenBank/DDBJ databases">
        <authorList>
            <person name="Sun Q."/>
            <person name="Ohkuma M."/>
        </authorList>
    </citation>
    <scope>NUCLEOTIDE SEQUENCE</scope>
    <source>
        <strain evidence="2">JCM 19831</strain>
    </source>
</reference>
<dbReference type="AlphaFoldDB" id="A0A917WGT1"/>
<organism evidence="2 3">
    <name type="scientific">Dactylosporangium sucinum</name>
    <dbReference type="NCBI Taxonomy" id="1424081"/>
    <lineage>
        <taxon>Bacteria</taxon>
        <taxon>Bacillati</taxon>
        <taxon>Actinomycetota</taxon>
        <taxon>Actinomycetes</taxon>
        <taxon>Micromonosporales</taxon>
        <taxon>Micromonosporaceae</taxon>
        <taxon>Dactylosporangium</taxon>
    </lineage>
</organism>
<comment type="caution">
    <text evidence="2">The sequence shown here is derived from an EMBL/GenBank/DDBJ whole genome shotgun (WGS) entry which is preliminary data.</text>
</comment>
<dbReference type="Proteomes" id="UP000642070">
    <property type="component" value="Unassembled WGS sequence"/>
</dbReference>
<name>A0A917WGT1_9ACTN</name>
<keyword evidence="1" id="KW-0472">Membrane</keyword>
<proteinExistence type="predicted"/>
<evidence type="ECO:0000313" key="3">
    <source>
        <dbReference type="Proteomes" id="UP000642070"/>
    </source>
</evidence>
<evidence type="ECO:0008006" key="4">
    <source>
        <dbReference type="Google" id="ProtNLM"/>
    </source>
</evidence>
<accession>A0A917WGT1</accession>
<gene>
    <name evidence="2" type="ORF">GCM10007977_003350</name>
</gene>
<dbReference type="EMBL" id="BMPI01000002">
    <property type="protein sequence ID" value="GGM05554.1"/>
    <property type="molecule type" value="Genomic_DNA"/>
</dbReference>
<reference evidence="2" key="1">
    <citation type="journal article" date="2014" name="Int. J. Syst. Evol. Microbiol.">
        <title>Complete genome sequence of Corynebacterium casei LMG S-19264T (=DSM 44701T), isolated from a smear-ripened cheese.</title>
        <authorList>
            <consortium name="US DOE Joint Genome Institute (JGI-PGF)"/>
            <person name="Walter F."/>
            <person name="Albersmeier A."/>
            <person name="Kalinowski J."/>
            <person name="Ruckert C."/>
        </authorList>
    </citation>
    <scope>NUCLEOTIDE SEQUENCE</scope>
    <source>
        <strain evidence="2">JCM 19831</strain>
    </source>
</reference>